<evidence type="ECO:0000256" key="3">
    <source>
        <dbReference type="SAM" id="Coils"/>
    </source>
</evidence>
<gene>
    <name evidence="6" type="ORF">ECRASSUSDP1_LOCUS4880</name>
</gene>
<dbReference type="PRINTS" id="PR00360">
    <property type="entry name" value="C2DOMAIN"/>
</dbReference>
<feature type="domain" description="C2" evidence="5">
    <location>
        <begin position="129"/>
        <end position="246"/>
    </location>
</feature>
<proteinExistence type="predicted"/>
<keyword evidence="3" id="KW-0175">Coiled coil</keyword>
<feature type="transmembrane region" description="Helical" evidence="4">
    <location>
        <begin position="387"/>
        <end position="405"/>
    </location>
</feature>
<sequence length="544" mass="63606">MDLSSYDPNKGHTRFEASREYVDSNKKSAQYEALLANKMTEFFGKGKRITYQEAKDFLDSKLKHDGTYFSDEVLENIFKNVEADADSRISIDDFCNNYVGAANYLLKELFNTKDKYNDALRMKNEFESEYDHVCKTEKKNKFGIMTDSVLTVTVVQAKDLIPMDKGGLSDPYCILEVGDSFIETTVKHKNLHPRWDESFTFNIETGNEILIVTVLDQDRGKYDDFEGKIEIKIKDLYDQRPLNEWYDLKPQDGSGKWCGRINLILKWVHSRIDMLKDLIREKIGELEVLEENINYYEERYVMCENIILGKSMNTSAFHSATPHSVNRTSFNDTSRLDKTSQKLNDFDHLTLAKLAGKVLDREHRWALAVENTSNKLSSKLGFDQTPWYLLFQIFTAVYLITILLCLMIKPDFVNLTILVLIVFCFAHITKVRQWHLRFIAFFLLSSWAYDLVWLFINTGGYWSSQIYDGDVELGLRRFAIMLSYFMVIFKIVYFLVFWKVSVEYNRFFSEDFTMDGFETSDRKVFSKDVTPQKKNAVMMNPYQP</sequence>
<protein>
    <recommendedName>
        <fullName evidence="5">C2 domain-containing protein</fullName>
    </recommendedName>
</protein>
<evidence type="ECO:0000313" key="7">
    <source>
        <dbReference type="Proteomes" id="UP001295684"/>
    </source>
</evidence>
<dbReference type="InterPro" id="IPR000008">
    <property type="entry name" value="C2_dom"/>
</dbReference>
<keyword evidence="7" id="KW-1185">Reference proteome</keyword>
<keyword evidence="1" id="KW-0479">Metal-binding</keyword>
<dbReference type="InterPro" id="IPR011992">
    <property type="entry name" value="EF-hand-dom_pair"/>
</dbReference>
<accession>A0AAD1UDS4</accession>
<dbReference type="SUPFAM" id="SSF47473">
    <property type="entry name" value="EF-hand"/>
    <property type="match status" value="1"/>
</dbReference>
<reference evidence="6" key="1">
    <citation type="submission" date="2023-07" db="EMBL/GenBank/DDBJ databases">
        <authorList>
            <consortium name="AG Swart"/>
            <person name="Singh M."/>
            <person name="Singh A."/>
            <person name="Seah K."/>
            <person name="Emmerich C."/>
        </authorList>
    </citation>
    <scope>NUCLEOTIDE SEQUENCE</scope>
    <source>
        <strain evidence="6">DP1</strain>
    </source>
</reference>
<keyword evidence="2" id="KW-0106">Calcium</keyword>
<dbReference type="PANTHER" id="PTHR45911:SF4">
    <property type="entry name" value="MULTIPLE C2 AND TRANSMEMBRANE DOMAIN-CONTAINING PROTEIN"/>
    <property type="match status" value="1"/>
</dbReference>
<feature type="transmembrane region" description="Helical" evidence="4">
    <location>
        <begin position="412"/>
        <end position="428"/>
    </location>
</feature>
<dbReference type="CDD" id="cd00030">
    <property type="entry name" value="C2"/>
    <property type="match status" value="1"/>
</dbReference>
<dbReference type="SMART" id="SM00239">
    <property type="entry name" value="C2"/>
    <property type="match status" value="1"/>
</dbReference>
<dbReference type="SUPFAM" id="SSF49562">
    <property type="entry name" value="C2 domain (Calcium/lipid-binding domain, CaLB)"/>
    <property type="match status" value="1"/>
</dbReference>
<keyword evidence="4" id="KW-1133">Transmembrane helix</keyword>
<organism evidence="6 7">
    <name type="scientific">Euplotes crassus</name>
    <dbReference type="NCBI Taxonomy" id="5936"/>
    <lineage>
        <taxon>Eukaryota</taxon>
        <taxon>Sar</taxon>
        <taxon>Alveolata</taxon>
        <taxon>Ciliophora</taxon>
        <taxon>Intramacronucleata</taxon>
        <taxon>Spirotrichea</taxon>
        <taxon>Hypotrichia</taxon>
        <taxon>Euplotida</taxon>
        <taxon>Euplotidae</taxon>
        <taxon>Moneuplotes</taxon>
    </lineage>
</organism>
<dbReference type="PANTHER" id="PTHR45911">
    <property type="entry name" value="C2 DOMAIN-CONTAINING PROTEIN"/>
    <property type="match status" value="1"/>
</dbReference>
<dbReference type="EMBL" id="CAMPGE010004696">
    <property type="protein sequence ID" value="CAI2363544.1"/>
    <property type="molecule type" value="Genomic_DNA"/>
</dbReference>
<name>A0AAD1UDS4_EUPCR</name>
<evidence type="ECO:0000256" key="2">
    <source>
        <dbReference type="ARBA" id="ARBA00022837"/>
    </source>
</evidence>
<evidence type="ECO:0000313" key="6">
    <source>
        <dbReference type="EMBL" id="CAI2363544.1"/>
    </source>
</evidence>
<keyword evidence="4" id="KW-0812">Transmembrane</keyword>
<dbReference type="Gene3D" id="2.60.40.150">
    <property type="entry name" value="C2 domain"/>
    <property type="match status" value="1"/>
</dbReference>
<dbReference type="AlphaFoldDB" id="A0AAD1UDS4"/>
<dbReference type="GO" id="GO:0005509">
    <property type="term" value="F:calcium ion binding"/>
    <property type="evidence" value="ECO:0007669"/>
    <property type="project" value="TreeGrafter"/>
</dbReference>
<dbReference type="GO" id="GO:0016020">
    <property type="term" value="C:membrane"/>
    <property type="evidence" value="ECO:0007669"/>
    <property type="project" value="TreeGrafter"/>
</dbReference>
<dbReference type="InterPro" id="IPR035892">
    <property type="entry name" value="C2_domain_sf"/>
</dbReference>
<evidence type="ECO:0000259" key="5">
    <source>
        <dbReference type="PROSITE" id="PS50004"/>
    </source>
</evidence>
<feature type="transmembrane region" description="Helical" evidence="4">
    <location>
        <begin position="434"/>
        <end position="456"/>
    </location>
</feature>
<feature type="coiled-coil region" evidence="3">
    <location>
        <begin position="272"/>
        <end position="299"/>
    </location>
</feature>
<comment type="caution">
    <text evidence="6">The sequence shown here is derived from an EMBL/GenBank/DDBJ whole genome shotgun (WGS) entry which is preliminary data.</text>
</comment>
<keyword evidence="4" id="KW-0472">Membrane</keyword>
<feature type="transmembrane region" description="Helical" evidence="4">
    <location>
        <begin position="477"/>
        <end position="498"/>
    </location>
</feature>
<dbReference type="Proteomes" id="UP001295684">
    <property type="component" value="Unassembled WGS sequence"/>
</dbReference>
<evidence type="ECO:0000256" key="4">
    <source>
        <dbReference type="SAM" id="Phobius"/>
    </source>
</evidence>
<dbReference type="Pfam" id="PF00168">
    <property type="entry name" value="C2"/>
    <property type="match status" value="1"/>
</dbReference>
<evidence type="ECO:0000256" key="1">
    <source>
        <dbReference type="ARBA" id="ARBA00022723"/>
    </source>
</evidence>
<dbReference type="PROSITE" id="PS50004">
    <property type="entry name" value="C2"/>
    <property type="match status" value="1"/>
</dbReference>